<gene>
    <name evidence="1" type="ORF">GN958_ATG20942</name>
</gene>
<comment type="caution">
    <text evidence="1">The sequence shown here is derived from an EMBL/GenBank/DDBJ whole genome shotgun (WGS) entry which is preliminary data.</text>
</comment>
<name>A0A8S9TLM9_PHYIN</name>
<evidence type="ECO:0000313" key="2">
    <source>
        <dbReference type="Proteomes" id="UP000704712"/>
    </source>
</evidence>
<sequence length="57" mass="6057">MSVANRVSKSSVTSSVVFVARGAASTRGDQGTLKLEGTLTCWKIARRADTEENEQGV</sequence>
<dbReference type="EMBL" id="JAACNO010002912">
    <property type="protein sequence ID" value="KAF4129865.1"/>
    <property type="molecule type" value="Genomic_DNA"/>
</dbReference>
<evidence type="ECO:0000313" key="1">
    <source>
        <dbReference type="EMBL" id="KAF4129865.1"/>
    </source>
</evidence>
<protein>
    <submittedName>
        <fullName evidence="1">Uncharacterized protein</fullName>
    </submittedName>
</protein>
<reference evidence="1" key="1">
    <citation type="submission" date="2020-03" db="EMBL/GenBank/DDBJ databases">
        <title>Hybrid Assembly of Korean Phytophthora infestans isolates.</title>
        <authorList>
            <person name="Prokchorchik M."/>
            <person name="Lee Y."/>
            <person name="Seo J."/>
            <person name="Cho J.-H."/>
            <person name="Park Y.-E."/>
            <person name="Jang D.-C."/>
            <person name="Im J.-S."/>
            <person name="Choi J.-G."/>
            <person name="Park H.-J."/>
            <person name="Lee G.-B."/>
            <person name="Lee Y.-G."/>
            <person name="Hong S.-Y."/>
            <person name="Cho K."/>
            <person name="Sohn K.H."/>
        </authorList>
    </citation>
    <scope>NUCLEOTIDE SEQUENCE</scope>
    <source>
        <strain evidence="1">KR_2_A2</strain>
    </source>
</reference>
<organism evidence="1 2">
    <name type="scientific">Phytophthora infestans</name>
    <name type="common">Potato late blight agent</name>
    <name type="synonym">Botrytis infestans</name>
    <dbReference type="NCBI Taxonomy" id="4787"/>
    <lineage>
        <taxon>Eukaryota</taxon>
        <taxon>Sar</taxon>
        <taxon>Stramenopiles</taxon>
        <taxon>Oomycota</taxon>
        <taxon>Peronosporomycetes</taxon>
        <taxon>Peronosporales</taxon>
        <taxon>Peronosporaceae</taxon>
        <taxon>Phytophthora</taxon>
    </lineage>
</organism>
<dbReference type="AlphaFoldDB" id="A0A8S9TLM9"/>
<dbReference type="Proteomes" id="UP000704712">
    <property type="component" value="Unassembled WGS sequence"/>
</dbReference>
<accession>A0A8S9TLM9</accession>
<proteinExistence type="predicted"/>